<dbReference type="Gene3D" id="3.40.50.410">
    <property type="entry name" value="von Willebrand factor, type A domain"/>
    <property type="match status" value="1"/>
</dbReference>
<dbReference type="SUPFAM" id="SSF53300">
    <property type="entry name" value="vWA-like"/>
    <property type="match status" value="1"/>
</dbReference>
<dbReference type="AlphaFoldDB" id="A0A3P9I8K6"/>
<protein>
    <recommendedName>
        <fullName evidence="5">von Willebrand factor A domain containing 5A</fullName>
    </recommendedName>
</protein>
<dbReference type="InterPro" id="IPR013694">
    <property type="entry name" value="VIT"/>
</dbReference>
<dbReference type="PANTHER" id="PTHR45737:SF6">
    <property type="entry name" value="VON WILLEBRAND FACTOR A DOMAIN-CONTAINING PROTEIN 5A"/>
    <property type="match status" value="1"/>
</dbReference>
<dbReference type="Pfam" id="PF13768">
    <property type="entry name" value="VWA_3"/>
    <property type="match status" value="1"/>
</dbReference>
<evidence type="ECO:0000259" key="2">
    <source>
        <dbReference type="PROSITE" id="PS51468"/>
    </source>
</evidence>
<evidence type="ECO:0000313" key="3">
    <source>
        <dbReference type="Ensembl" id="ENSORLP00015016240.1"/>
    </source>
</evidence>
<dbReference type="SMART" id="SM00327">
    <property type="entry name" value="VWA"/>
    <property type="match status" value="1"/>
</dbReference>
<feature type="domain" description="VIT" evidence="2">
    <location>
        <begin position="1"/>
        <end position="131"/>
    </location>
</feature>
<organism evidence="3 4">
    <name type="scientific">Oryzias latipes</name>
    <name type="common">Japanese rice fish</name>
    <name type="synonym">Japanese killifish</name>
    <dbReference type="NCBI Taxonomy" id="8090"/>
    <lineage>
        <taxon>Eukaryota</taxon>
        <taxon>Metazoa</taxon>
        <taxon>Chordata</taxon>
        <taxon>Craniata</taxon>
        <taxon>Vertebrata</taxon>
        <taxon>Euteleostomi</taxon>
        <taxon>Actinopterygii</taxon>
        <taxon>Neopterygii</taxon>
        <taxon>Teleostei</taxon>
        <taxon>Neoteleostei</taxon>
        <taxon>Acanthomorphata</taxon>
        <taxon>Ovalentaria</taxon>
        <taxon>Atherinomorphae</taxon>
        <taxon>Beloniformes</taxon>
        <taxon>Adrianichthyidae</taxon>
        <taxon>Oryziinae</taxon>
        <taxon>Oryzias</taxon>
    </lineage>
</organism>
<dbReference type="SMART" id="SM00609">
    <property type="entry name" value="VIT"/>
    <property type="match status" value="1"/>
</dbReference>
<dbReference type="PROSITE" id="PS50234">
    <property type="entry name" value="VWFA"/>
    <property type="match status" value="1"/>
</dbReference>
<evidence type="ECO:0008006" key="5">
    <source>
        <dbReference type="Google" id="ProtNLM"/>
    </source>
</evidence>
<sequence>KMNRCGLLTAQKNPVPLKSVEVELQVKDHVATVISTLNYQNKEDKPIEALFVFPLPGDAAVCHFSADIGQTHIVAELKEKQQAREEYDDALSSGQQAFLLEESEQSPDIFSLSVGSLPPGESASIRLQYVIELAVEADGALRFCLPAVLNPRYQPQGPGVPVSSVPASEIPYSLSFSARVSSPRPVSKVESSCSLEPLQYLNTDHTEAAVKLAAGHKFDRDVELLIYYKDAHQPSAVVEAGQDSAQPGTLMGDPVVMVSLYPEFPESVMSKRTSCGEFVFLVDRSGSMQCPTSNWNQQETRISSARDTLLLLLKSLPMGCYFNIYGFGSGYDHIFPSSVEYSEKSMEEALKKVEVMQADLGGTEILQPLQHIYSQPSISNQPRQLFVFTDGEVGNTKEVLDLVRKNAGSHRCFSFGIGEGASSALINGLAQEGRGHAQFITGSDRMQAKVMQSLKFALQPVVKDISVTWDLPKGVSATVLSPPITTIFQGQRSLVYAQLCGKSSQTDCSVTVNYTLGDHPYESKQQFNLNPAKDTGLTVHRLAARILIRSLESEERENRGKSDEDMKRKVVELSVQSGVSSHHTAFIAVNKDNGDAVQGPLVRRNVPTPGEWECHNAVLRQPCILRVYELFSQLTITFITQCTKTDFPKSIIFTKPKCNPKSRSLMRKEKKNVPSVPEQPRRDPLLQLVSLQKASGCWQLDAALASVLGKTSEEVEKSKPAEVSSEVWATILALIWLHGFKMEAKDEWELLAVKAASWVQAQNAPGVKECVDAANALLGYKVQKDALGL</sequence>
<name>A0A3P9I8K6_ORYLA</name>
<reference evidence="3" key="4">
    <citation type="submission" date="2025-09" db="UniProtKB">
        <authorList>
            <consortium name="Ensembl"/>
        </authorList>
    </citation>
    <scope>IDENTIFICATION</scope>
    <source>
        <strain evidence="3">HSOK</strain>
    </source>
</reference>
<reference key="1">
    <citation type="journal article" date="2007" name="Nature">
        <title>The medaka draft genome and insights into vertebrate genome evolution.</title>
        <authorList>
            <person name="Kasahara M."/>
            <person name="Naruse K."/>
            <person name="Sasaki S."/>
            <person name="Nakatani Y."/>
            <person name="Qu W."/>
            <person name="Ahsan B."/>
            <person name="Yamada T."/>
            <person name="Nagayasu Y."/>
            <person name="Doi K."/>
            <person name="Kasai Y."/>
            <person name="Jindo T."/>
            <person name="Kobayashi D."/>
            <person name="Shimada A."/>
            <person name="Toyoda A."/>
            <person name="Kuroki Y."/>
            <person name="Fujiyama A."/>
            <person name="Sasaki T."/>
            <person name="Shimizu A."/>
            <person name="Asakawa S."/>
            <person name="Shimizu N."/>
            <person name="Hashimoto S."/>
            <person name="Yang J."/>
            <person name="Lee Y."/>
            <person name="Matsushima K."/>
            <person name="Sugano S."/>
            <person name="Sakaizumi M."/>
            <person name="Narita T."/>
            <person name="Ohishi K."/>
            <person name="Haga S."/>
            <person name="Ohta F."/>
            <person name="Nomoto H."/>
            <person name="Nogata K."/>
            <person name="Morishita T."/>
            <person name="Endo T."/>
            <person name="Shin-I T."/>
            <person name="Takeda H."/>
            <person name="Morishita S."/>
            <person name="Kohara Y."/>
        </authorList>
    </citation>
    <scope>NUCLEOTIDE SEQUENCE [LARGE SCALE GENOMIC DNA]</scope>
    <source>
        <strain>Hd-rR</strain>
    </source>
</reference>
<dbReference type="InterPro" id="IPR002035">
    <property type="entry name" value="VWF_A"/>
</dbReference>
<evidence type="ECO:0000259" key="1">
    <source>
        <dbReference type="PROSITE" id="PS50234"/>
    </source>
</evidence>
<dbReference type="Ensembl" id="ENSORLT00015024363.1">
    <property type="protein sequence ID" value="ENSORLP00015016240.1"/>
    <property type="gene ID" value="ENSORLG00015017302.1"/>
</dbReference>
<evidence type="ECO:0000313" key="4">
    <source>
        <dbReference type="Proteomes" id="UP000265200"/>
    </source>
</evidence>
<reference evidence="3 4" key="2">
    <citation type="submission" date="2017-04" db="EMBL/GenBank/DDBJ databases">
        <title>CpG methylation of centromeres and impact of large insertions on vertebrate speciation.</title>
        <authorList>
            <person name="Ichikawa K."/>
            <person name="Yoshimura J."/>
            <person name="Morishita S."/>
        </authorList>
    </citation>
    <scope>NUCLEOTIDE SEQUENCE</scope>
    <source>
        <strain evidence="3 4">HSOK</strain>
    </source>
</reference>
<dbReference type="PROSITE" id="PS51468">
    <property type="entry name" value="VIT"/>
    <property type="match status" value="1"/>
</dbReference>
<feature type="domain" description="VWFA" evidence="1">
    <location>
        <begin position="277"/>
        <end position="465"/>
    </location>
</feature>
<dbReference type="Pfam" id="PF08487">
    <property type="entry name" value="VIT"/>
    <property type="match status" value="1"/>
</dbReference>
<accession>A0A3P9I8K6</accession>
<dbReference type="PANTHER" id="PTHR45737">
    <property type="entry name" value="VON WILLEBRAND FACTOR A DOMAIN-CONTAINING PROTEIN 5A"/>
    <property type="match status" value="1"/>
</dbReference>
<dbReference type="Proteomes" id="UP000265200">
    <property type="component" value="Chromosome 13"/>
</dbReference>
<proteinExistence type="predicted"/>
<reference evidence="3" key="3">
    <citation type="submission" date="2025-08" db="UniProtKB">
        <authorList>
            <consortium name="Ensembl"/>
        </authorList>
    </citation>
    <scope>IDENTIFICATION</scope>
    <source>
        <strain evidence="3">HSOK</strain>
    </source>
</reference>
<dbReference type="InterPro" id="IPR036465">
    <property type="entry name" value="vWFA_dom_sf"/>
</dbReference>